<evidence type="ECO:0008006" key="4">
    <source>
        <dbReference type="Google" id="ProtNLM"/>
    </source>
</evidence>
<dbReference type="RefSeq" id="WP_124926602.1">
    <property type="nucleotide sequence ID" value="NZ_BMOH01000002.1"/>
</dbReference>
<dbReference type="AlphaFoldDB" id="A0A3P1SMQ3"/>
<proteinExistence type="predicted"/>
<reference evidence="2 3" key="1">
    <citation type="submission" date="2018-11" db="EMBL/GenBank/DDBJ databases">
        <title>The draft genome sequence of Amphritea balenae JAMM 1525T.</title>
        <authorList>
            <person name="Fang Z."/>
            <person name="Zhang Y."/>
            <person name="Han X."/>
        </authorList>
    </citation>
    <scope>NUCLEOTIDE SEQUENCE [LARGE SCALE GENOMIC DNA]</scope>
    <source>
        <strain evidence="2 3">JAMM 1525</strain>
    </source>
</reference>
<dbReference type="Proteomes" id="UP000267535">
    <property type="component" value="Unassembled WGS sequence"/>
</dbReference>
<gene>
    <name evidence="2" type="ORF">EHS89_13065</name>
</gene>
<keyword evidence="3" id="KW-1185">Reference proteome</keyword>
<feature type="chain" id="PRO_5018025931" description="Secreted protein" evidence="1">
    <location>
        <begin position="24"/>
        <end position="116"/>
    </location>
</feature>
<comment type="caution">
    <text evidence="2">The sequence shown here is derived from an EMBL/GenBank/DDBJ whole genome shotgun (WGS) entry which is preliminary data.</text>
</comment>
<name>A0A3P1SMQ3_9GAMM</name>
<feature type="signal peptide" evidence="1">
    <location>
        <begin position="1"/>
        <end position="23"/>
    </location>
</feature>
<protein>
    <recommendedName>
        <fullName evidence="4">Secreted protein</fullName>
    </recommendedName>
</protein>
<organism evidence="2 3">
    <name type="scientific">Amphritea balenae</name>
    <dbReference type="NCBI Taxonomy" id="452629"/>
    <lineage>
        <taxon>Bacteria</taxon>
        <taxon>Pseudomonadati</taxon>
        <taxon>Pseudomonadota</taxon>
        <taxon>Gammaproteobacteria</taxon>
        <taxon>Oceanospirillales</taxon>
        <taxon>Oceanospirillaceae</taxon>
        <taxon>Amphritea</taxon>
    </lineage>
</organism>
<accession>A0A3P1SMQ3</accession>
<evidence type="ECO:0000313" key="2">
    <source>
        <dbReference type="EMBL" id="RRC98541.1"/>
    </source>
</evidence>
<evidence type="ECO:0000313" key="3">
    <source>
        <dbReference type="Proteomes" id="UP000267535"/>
    </source>
</evidence>
<sequence length="116" mass="12565">MKNIFVSLASIVFLVALSGSAFANCADDAVNTCNKKHPTPNSSSNAYDKYELCIKAQLGQKCPNNSSSKALKSQVAKNKKGLRPGCPKGYTLKINWSGKQDKCVTNNTRPKRATLQ</sequence>
<keyword evidence="1" id="KW-0732">Signal</keyword>
<evidence type="ECO:0000256" key="1">
    <source>
        <dbReference type="SAM" id="SignalP"/>
    </source>
</evidence>
<dbReference type="EMBL" id="RQXV01000007">
    <property type="protein sequence ID" value="RRC98541.1"/>
    <property type="molecule type" value="Genomic_DNA"/>
</dbReference>
<dbReference type="OrthoDB" id="9840243at2"/>